<dbReference type="Pfam" id="PF09954">
    <property type="entry name" value="DUF2188"/>
    <property type="match status" value="1"/>
</dbReference>
<protein>
    <recommendedName>
        <fullName evidence="3">DUF2188 domain-containing protein</fullName>
    </recommendedName>
</protein>
<accession>A0A328ANG2</accession>
<gene>
    <name evidence="1" type="ORF">DJ018_00335</name>
</gene>
<dbReference type="Proteomes" id="UP000249725">
    <property type="component" value="Unassembled WGS sequence"/>
</dbReference>
<evidence type="ECO:0000313" key="1">
    <source>
        <dbReference type="EMBL" id="RAK56470.1"/>
    </source>
</evidence>
<organism evidence="1 2">
    <name type="scientific">Phenylobacterium deserti</name>
    <dbReference type="NCBI Taxonomy" id="1914756"/>
    <lineage>
        <taxon>Bacteria</taxon>
        <taxon>Pseudomonadati</taxon>
        <taxon>Pseudomonadota</taxon>
        <taxon>Alphaproteobacteria</taxon>
        <taxon>Caulobacterales</taxon>
        <taxon>Caulobacteraceae</taxon>
        <taxon>Phenylobacterium</taxon>
    </lineage>
</organism>
<proteinExistence type="predicted"/>
<name>A0A328ANG2_9CAUL</name>
<dbReference type="EMBL" id="QFYR01000001">
    <property type="protein sequence ID" value="RAK56470.1"/>
    <property type="molecule type" value="Genomic_DNA"/>
</dbReference>
<evidence type="ECO:0000313" key="2">
    <source>
        <dbReference type="Proteomes" id="UP000249725"/>
    </source>
</evidence>
<keyword evidence="2" id="KW-1185">Reference proteome</keyword>
<evidence type="ECO:0008006" key="3">
    <source>
        <dbReference type="Google" id="ProtNLM"/>
    </source>
</evidence>
<dbReference type="RefSeq" id="WP_111512821.1">
    <property type="nucleotide sequence ID" value="NZ_QFYR01000001.1"/>
</dbReference>
<reference evidence="2" key="1">
    <citation type="submission" date="2018-05" db="EMBL/GenBank/DDBJ databases">
        <authorList>
            <person name="Li X."/>
        </authorList>
    </citation>
    <scope>NUCLEOTIDE SEQUENCE [LARGE SCALE GENOMIC DNA]</scope>
    <source>
        <strain evidence="2">YIM 73061</strain>
    </source>
</reference>
<dbReference type="InterPro" id="IPR018691">
    <property type="entry name" value="DUF2188"/>
</dbReference>
<sequence>MRNEPARLTFTVRPHNGGWAVEHAGEYLDSTRNKDEAKAAANKRARAAQDAGQACIVRITGEHGFFGAA</sequence>
<dbReference type="AlphaFoldDB" id="A0A328ANG2"/>
<dbReference type="OrthoDB" id="7210871at2"/>
<comment type="caution">
    <text evidence="1">The sequence shown here is derived from an EMBL/GenBank/DDBJ whole genome shotgun (WGS) entry which is preliminary data.</text>
</comment>